<evidence type="ECO:0000256" key="1">
    <source>
        <dbReference type="SAM" id="MobiDB-lite"/>
    </source>
</evidence>
<accession>A0A834BJU8</accession>
<sequence length="166" mass="17377">MAEKRPQGPLGPMLYGKLPRLEANSGPRHSLAPSAANQDPCNYKGDFDTEAGYVPSSEPTMARDEPDSLSLAQKSPIPKARKLGRKPPTPGPEKAEATAGGESHGASPAPDASASLPSPTLRARCRRLLATAWLNGLALPTWGHKASGAALPSPRPQLLSGQSHHL</sequence>
<reference evidence="2 3" key="1">
    <citation type="journal article" date="2020" name="Nature">
        <title>Six reference-quality genomes reveal evolution of bat adaptations.</title>
        <authorList>
            <person name="Jebb D."/>
            <person name="Huang Z."/>
            <person name="Pippel M."/>
            <person name="Hughes G.M."/>
            <person name="Lavrichenko K."/>
            <person name="Devanna P."/>
            <person name="Winkler S."/>
            <person name="Jermiin L.S."/>
            <person name="Skirmuntt E.C."/>
            <person name="Katzourakis A."/>
            <person name="Burkitt-Gray L."/>
            <person name="Ray D.A."/>
            <person name="Sullivan K.A.M."/>
            <person name="Roscito J.G."/>
            <person name="Kirilenko B.M."/>
            <person name="Davalos L.M."/>
            <person name="Corthals A.P."/>
            <person name="Power M.L."/>
            <person name="Jones G."/>
            <person name="Ransome R.D."/>
            <person name="Dechmann D.K.N."/>
            <person name="Locatelli A.G."/>
            <person name="Puechmaille S.J."/>
            <person name="Fedrigo O."/>
            <person name="Jarvis E.D."/>
            <person name="Hiller M."/>
            <person name="Vernes S.C."/>
            <person name="Myers E.W."/>
            <person name="Teeling E.C."/>
        </authorList>
    </citation>
    <scope>NUCLEOTIDE SEQUENCE [LARGE SCALE GENOMIC DNA]</scope>
    <source>
        <strain evidence="2">Bat1K_MPI-CBG_1</strain>
    </source>
</reference>
<dbReference type="EMBL" id="JABVXQ010000001">
    <property type="protein sequence ID" value="KAF6129061.1"/>
    <property type="molecule type" value="Genomic_DNA"/>
</dbReference>
<proteinExistence type="predicted"/>
<dbReference type="InterPro" id="IPR037656">
    <property type="entry name" value="DUF5525"/>
</dbReference>
<dbReference type="Proteomes" id="UP000664940">
    <property type="component" value="Unassembled WGS sequence"/>
</dbReference>
<dbReference type="Pfam" id="PF17663">
    <property type="entry name" value="DUF5525"/>
    <property type="match status" value="1"/>
</dbReference>
<dbReference type="PANTHER" id="PTHR28422:SF1">
    <property type="entry name" value="SIMILAR TO HUMAN CHROMOSOME 15 OPEN READING FRAME 39"/>
    <property type="match status" value="1"/>
</dbReference>
<name>A0A834BJU8_9CHIR</name>
<feature type="region of interest" description="Disordered" evidence="1">
    <location>
        <begin position="146"/>
        <end position="166"/>
    </location>
</feature>
<evidence type="ECO:0000313" key="3">
    <source>
        <dbReference type="Proteomes" id="UP000664940"/>
    </source>
</evidence>
<dbReference type="AlphaFoldDB" id="A0A834BJU8"/>
<feature type="compositionally biased region" description="Low complexity" evidence="1">
    <location>
        <begin position="106"/>
        <end position="118"/>
    </location>
</feature>
<evidence type="ECO:0000313" key="2">
    <source>
        <dbReference type="EMBL" id="KAF6129061.1"/>
    </source>
</evidence>
<protein>
    <submittedName>
        <fullName evidence="2">Uncharacterized protein</fullName>
    </submittedName>
</protein>
<organism evidence="2 3">
    <name type="scientific">Phyllostomus discolor</name>
    <name type="common">pale spear-nosed bat</name>
    <dbReference type="NCBI Taxonomy" id="89673"/>
    <lineage>
        <taxon>Eukaryota</taxon>
        <taxon>Metazoa</taxon>
        <taxon>Chordata</taxon>
        <taxon>Craniata</taxon>
        <taxon>Vertebrata</taxon>
        <taxon>Euteleostomi</taxon>
        <taxon>Mammalia</taxon>
        <taxon>Eutheria</taxon>
        <taxon>Laurasiatheria</taxon>
        <taxon>Chiroptera</taxon>
        <taxon>Yangochiroptera</taxon>
        <taxon>Phyllostomidae</taxon>
        <taxon>Phyllostominae</taxon>
        <taxon>Phyllostomus</taxon>
    </lineage>
</organism>
<dbReference type="PANTHER" id="PTHR28422">
    <property type="entry name" value="SIMILAR TO HUMAN CHROMOSOME 15 OPEN READING FRAME 39"/>
    <property type="match status" value="1"/>
</dbReference>
<feature type="region of interest" description="Disordered" evidence="1">
    <location>
        <begin position="1"/>
        <end position="118"/>
    </location>
</feature>
<gene>
    <name evidence="2" type="ORF">HJG60_001677</name>
</gene>
<comment type="caution">
    <text evidence="2">The sequence shown here is derived from an EMBL/GenBank/DDBJ whole genome shotgun (WGS) entry which is preliminary data.</text>
</comment>